<evidence type="ECO:0000256" key="6">
    <source>
        <dbReference type="HAMAP-Rule" id="MF_01877"/>
    </source>
</evidence>
<keyword evidence="3 6" id="KW-0489">Methyltransferase</keyword>
<feature type="domain" description="Tetrapyrrole methylase" evidence="7">
    <location>
        <begin position="3"/>
        <end position="203"/>
    </location>
</feature>
<evidence type="ECO:0000259" key="7">
    <source>
        <dbReference type="Pfam" id="PF00590"/>
    </source>
</evidence>
<dbReference type="NCBIfam" id="TIGR00096">
    <property type="entry name" value="16S rRNA (cytidine(1402)-2'-O)-methyltransferase"/>
    <property type="match status" value="1"/>
</dbReference>
<dbReference type="InterPro" id="IPR035996">
    <property type="entry name" value="4pyrrol_Methylase_sf"/>
</dbReference>
<comment type="similarity">
    <text evidence="6">Belongs to the methyltransferase superfamily. RsmI family.</text>
</comment>
<dbReference type="InterPro" id="IPR014776">
    <property type="entry name" value="4pyrrole_Mease_sub2"/>
</dbReference>
<name>H5ST99_ACEAU</name>
<dbReference type="HAMAP" id="MF_01877">
    <property type="entry name" value="16SrRNA_methyltr_I"/>
    <property type="match status" value="1"/>
</dbReference>
<evidence type="ECO:0000256" key="1">
    <source>
        <dbReference type="ARBA" id="ARBA00022490"/>
    </source>
</evidence>
<dbReference type="InterPro" id="IPR000878">
    <property type="entry name" value="4pyrrol_Mease"/>
</dbReference>
<dbReference type="PANTHER" id="PTHR46111:SF1">
    <property type="entry name" value="RIBOSOMAL RNA SMALL SUBUNIT METHYLTRANSFERASE I"/>
    <property type="match status" value="1"/>
</dbReference>
<dbReference type="InterPro" id="IPR008189">
    <property type="entry name" value="rRNA_ssu_MeTfrase_I"/>
</dbReference>
<gene>
    <name evidence="6" type="primary">rsmI</name>
    <name evidence="8" type="ORF">HGMM_OP4C385</name>
</gene>
<evidence type="ECO:0000313" key="8">
    <source>
        <dbReference type="EMBL" id="BAL59749.1"/>
    </source>
</evidence>
<dbReference type="PANTHER" id="PTHR46111">
    <property type="entry name" value="RIBOSOMAL RNA SMALL SUBUNIT METHYLTRANSFERASE I"/>
    <property type="match status" value="1"/>
</dbReference>
<reference evidence="8" key="1">
    <citation type="journal article" date="2005" name="Environ. Microbiol.">
        <title>Genetic and functional properties of uncultivated thermophilic crenarchaeotes from a subsurface gold mine as revealed by analysis of genome fragments.</title>
        <authorList>
            <person name="Nunoura T."/>
            <person name="Hirayama H."/>
            <person name="Takami H."/>
            <person name="Oida H."/>
            <person name="Nishi S."/>
            <person name="Shimamura S."/>
            <person name="Suzuki Y."/>
            <person name="Inagaki F."/>
            <person name="Takai K."/>
            <person name="Nealson K.H."/>
            <person name="Horikoshi K."/>
        </authorList>
    </citation>
    <scope>NUCLEOTIDE SEQUENCE</scope>
</reference>
<comment type="subcellular location">
    <subcellularLocation>
        <location evidence="6">Cytoplasm</location>
    </subcellularLocation>
</comment>
<keyword evidence="1 6" id="KW-0963">Cytoplasm</keyword>
<keyword evidence="2 6" id="KW-0698">rRNA processing</keyword>
<dbReference type="EMBL" id="AP011803">
    <property type="protein sequence ID" value="BAL59749.1"/>
    <property type="molecule type" value="Genomic_DNA"/>
</dbReference>
<dbReference type="GO" id="GO:0005737">
    <property type="term" value="C:cytoplasm"/>
    <property type="evidence" value="ECO:0007669"/>
    <property type="project" value="UniProtKB-SubCell"/>
</dbReference>
<evidence type="ECO:0000256" key="4">
    <source>
        <dbReference type="ARBA" id="ARBA00022679"/>
    </source>
</evidence>
<protein>
    <recommendedName>
        <fullName evidence="6">Ribosomal RNA small subunit methyltransferase I</fullName>
        <ecNumber evidence="6">2.1.1.198</ecNumber>
    </recommendedName>
    <alternativeName>
        <fullName evidence="6">16S rRNA 2'-O-ribose C1402 methyltransferase</fullName>
    </alternativeName>
    <alternativeName>
        <fullName evidence="6">rRNA (cytidine-2'-O-)-methyltransferase RsmI</fullName>
    </alternativeName>
</protein>
<dbReference type="AlphaFoldDB" id="H5ST99"/>
<dbReference type="InterPro" id="IPR014777">
    <property type="entry name" value="4pyrrole_Mease_sub1"/>
</dbReference>
<evidence type="ECO:0000256" key="5">
    <source>
        <dbReference type="ARBA" id="ARBA00022691"/>
    </source>
</evidence>
<keyword evidence="4 6" id="KW-0808">Transferase</keyword>
<dbReference type="CDD" id="cd11648">
    <property type="entry name" value="RsmI"/>
    <property type="match status" value="1"/>
</dbReference>
<dbReference type="SUPFAM" id="SSF53790">
    <property type="entry name" value="Tetrapyrrole methylase"/>
    <property type="match status" value="1"/>
</dbReference>
<dbReference type="Gene3D" id="3.30.950.10">
    <property type="entry name" value="Methyltransferase, Cobalt-precorrin-4 Transmethylase, Domain 2"/>
    <property type="match status" value="1"/>
</dbReference>
<organism evidence="8">
    <name type="scientific">Acetithermum autotrophicum</name>
    <dbReference type="NCBI Taxonomy" id="1446466"/>
    <lineage>
        <taxon>Bacteria</taxon>
        <taxon>Candidatus Bipolaricaulota</taxon>
        <taxon>Candidatus Acetithermum</taxon>
    </lineage>
</organism>
<dbReference type="Pfam" id="PF00590">
    <property type="entry name" value="TP_methylase"/>
    <property type="match status" value="1"/>
</dbReference>
<dbReference type="PIRSF" id="PIRSF005917">
    <property type="entry name" value="MTase_YraL"/>
    <property type="match status" value="1"/>
</dbReference>
<sequence>MGTLFIVATPIGNLEDITLRALRILKECDLIIAEDTRRSHQLLQHYGIEKPFERSLYRGVERERVEYFLEKLKAGAKIALISDAGTPLISDPGYELVRRAIEEKISVVPIPGPTALIAALIVSGFSTERFVFEGVPPKRAKAKREFFARLAKEPRTIVLYESPHRVLDTLEVMSEFFSQRRIALCRELTKIHEEILRGTAGEILEILRARPTIKGEITIVIESGESIESIESRGAELSVVEHVQKLIAEGLTKREAIKKVAQLRELPKREVYNQLVADEAGE</sequence>
<proteinExistence type="inferred from homology"/>
<comment type="function">
    <text evidence="6">Catalyzes the 2'-O-methylation of the ribose of cytidine 1402 (C1402) in 16S rRNA.</text>
</comment>
<reference evidence="8" key="2">
    <citation type="journal article" date="2012" name="PLoS ONE">
        <title>A Deeply Branching Thermophilic Bacterium with an Ancient Acetyl-CoA Pathway Dominates a Subsurface Ecosystem.</title>
        <authorList>
            <person name="Takami H."/>
            <person name="Noguchi H."/>
            <person name="Takaki Y."/>
            <person name="Uchiyama I."/>
            <person name="Toyoda A."/>
            <person name="Nishi S."/>
            <person name="Chee G.-J."/>
            <person name="Arai W."/>
            <person name="Nunoura T."/>
            <person name="Itoh T."/>
            <person name="Hattori M."/>
            <person name="Takai K."/>
        </authorList>
    </citation>
    <scope>NUCLEOTIDE SEQUENCE</scope>
</reference>
<dbReference type="PROSITE" id="PS01296">
    <property type="entry name" value="RSMI"/>
    <property type="match status" value="1"/>
</dbReference>
<dbReference type="FunFam" id="3.30.950.10:FF:000002">
    <property type="entry name" value="Ribosomal RNA small subunit methyltransferase I"/>
    <property type="match status" value="1"/>
</dbReference>
<dbReference type="FunFam" id="3.40.1010.10:FF:000007">
    <property type="entry name" value="Ribosomal RNA small subunit methyltransferase I"/>
    <property type="match status" value="1"/>
</dbReference>
<evidence type="ECO:0000256" key="2">
    <source>
        <dbReference type="ARBA" id="ARBA00022552"/>
    </source>
</evidence>
<comment type="catalytic activity">
    <reaction evidence="6">
        <text>cytidine(1402) in 16S rRNA + S-adenosyl-L-methionine = 2'-O-methylcytidine(1402) in 16S rRNA + S-adenosyl-L-homocysteine + H(+)</text>
        <dbReference type="Rhea" id="RHEA:42924"/>
        <dbReference type="Rhea" id="RHEA-COMP:10285"/>
        <dbReference type="Rhea" id="RHEA-COMP:10286"/>
        <dbReference type="ChEBI" id="CHEBI:15378"/>
        <dbReference type="ChEBI" id="CHEBI:57856"/>
        <dbReference type="ChEBI" id="CHEBI:59789"/>
        <dbReference type="ChEBI" id="CHEBI:74495"/>
        <dbReference type="ChEBI" id="CHEBI:82748"/>
        <dbReference type="EC" id="2.1.1.198"/>
    </reaction>
</comment>
<accession>H5ST99</accession>
<dbReference type="EC" id="2.1.1.198" evidence="6"/>
<keyword evidence="5 6" id="KW-0949">S-adenosyl-L-methionine</keyword>
<dbReference type="GO" id="GO:0070677">
    <property type="term" value="F:rRNA (cytosine-2'-O-)-methyltransferase activity"/>
    <property type="evidence" value="ECO:0007669"/>
    <property type="project" value="UniProtKB-UniRule"/>
</dbReference>
<dbReference type="InterPro" id="IPR018063">
    <property type="entry name" value="SAM_MeTrfase_RsmI_CS"/>
</dbReference>
<dbReference type="Gene3D" id="3.40.1010.10">
    <property type="entry name" value="Cobalt-precorrin-4 Transmethylase, Domain 1"/>
    <property type="match status" value="1"/>
</dbReference>
<evidence type="ECO:0000256" key="3">
    <source>
        <dbReference type="ARBA" id="ARBA00022603"/>
    </source>
</evidence>